<evidence type="ECO:0000259" key="6">
    <source>
        <dbReference type="Pfam" id="PF24595"/>
    </source>
</evidence>
<keyword evidence="8" id="KW-1185">Reference proteome</keyword>
<evidence type="ECO:0000259" key="5">
    <source>
        <dbReference type="Pfam" id="PF18962"/>
    </source>
</evidence>
<organism evidence="7 8">
    <name type="scientific">Flavobacterium stagni</name>
    <dbReference type="NCBI Taxonomy" id="2506421"/>
    <lineage>
        <taxon>Bacteria</taxon>
        <taxon>Pseudomonadati</taxon>
        <taxon>Bacteroidota</taxon>
        <taxon>Flavobacteriia</taxon>
        <taxon>Flavobacteriales</taxon>
        <taxon>Flavobacteriaceae</taxon>
        <taxon>Flavobacterium</taxon>
    </lineage>
</organism>
<keyword evidence="1" id="KW-0433">Leucine-rich repeat</keyword>
<sequence>MKQLLLFWVLWGGLTATAQNVVIPDAIFKNKLTSTLCADFNNDGIYDGDADTNDDGEIQVVEAQAVLRLKINNTSFPNATSIADLTGIEAFDNLREMQVGYNALSSFNFSLPNLELLKVNQNSIASLNLSGVPLLKDLDCSNNQMTALDLQPVGLLESLKADFNPLQNVNLEFVSNLSTLSLQSCQLTGLDLNQVPDLIYLKISDNAFVPNLNPLVNLKTLLAKGMGLTTINLSTNSNLLLVDLSENDFQQLVLPALPILNTLTLNNCNVLQSVNVDDLPALSYLEISNAPQLQFINAKNGRTFYQMLSLQSLSSLQYVCTDQATIAEFQQAVSIGGSNAQVNDYCTIQPGGNYNTITGVFRYDGDQNGCDSADSLASLVKINFQNTNENGTTFSAVGNGYTFYPTGTNAPIQLLPQLENPSYFSINPNVATLSFSQPNGQVSTQDFCISANGNFPDGEITIAPELRLRPGYTSTMRLLIRNKGNQILNGLFYLNYEWGKVTLLSSTVPPTNQTQGQWVWVYTDLQPFESRLVELEVYVNSPNQVPAVNVGDSLQFEVGMTPSADAQPQDNALVFTETAVATYEPNNIICLEGNQLPLSAVGSYLHYMVNFENTGSQSAQQVVVRLNINPAEYAVDSVQLLETSATSYTRQKDNIVEIFFPNLQVDTGGHGNVLMKVRSKDNLNNGDFVNGRADIFFDYSNPVDTGISQTVYQDLKVENPLESVTCTVSPNPIINSLTIVATQLIDKVEVFDVQGRLIQIHFDSLPTVQLDFSTYKVGTYFLKIYTAEGMVVKKVVKE</sequence>
<gene>
    <name evidence="7" type="ORF">EQG61_10515</name>
</gene>
<keyword evidence="3" id="KW-0677">Repeat</keyword>
<protein>
    <submittedName>
        <fullName evidence="7">T9SS type A sorting domain-containing protein</fullName>
    </submittedName>
</protein>
<proteinExistence type="predicted"/>
<dbReference type="InterPro" id="IPR026444">
    <property type="entry name" value="Secre_tail"/>
</dbReference>
<dbReference type="InterPro" id="IPR032675">
    <property type="entry name" value="LRR_dom_sf"/>
</dbReference>
<evidence type="ECO:0000256" key="4">
    <source>
        <dbReference type="SAM" id="SignalP"/>
    </source>
</evidence>
<name>A0A4Q1K748_9FLAO</name>
<dbReference type="Pfam" id="PF18962">
    <property type="entry name" value="Por_Secre_tail"/>
    <property type="match status" value="1"/>
</dbReference>
<comment type="caution">
    <text evidence="7">The sequence shown here is derived from an EMBL/GenBank/DDBJ whole genome shotgun (WGS) entry which is preliminary data.</text>
</comment>
<dbReference type="OrthoDB" id="1110367at2"/>
<evidence type="ECO:0000256" key="2">
    <source>
        <dbReference type="ARBA" id="ARBA00022729"/>
    </source>
</evidence>
<dbReference type="Pfam" id="PF24595">
    <property type="entry name" value="DUF7619"/>
    <property type="match status" value="1"/>
</dbReference>
<feature type="chain" id="PRO_5020890983" evidence="4">
    <location>
        <begin position="19"/>
        <end position="798"/>
    </location>
</feature>
<dbReference type="Proteomes" id="UP000289857">
    <property type="component" value="Unassembled WGS sequence"/>
</dbReference>
<dbReference type="GO" id="GO:0035591">
    <property type="term" value="F:signaling adaptor activity"/>
    <property type="evidence" value="ECO:0007669"/>
    <property type="project" value="TreeGrafter"/>
</dbReference>
<reference evidence="8" key="1">
    <citation type="submission" date="2019-01" db="EMBL/GenBank/DDBJ databases">
        <title>Cytophagaceae bacterium strain CAR-16.</title>
        <authorList>
            <person name="Chen W.-M."/>
        </authorList>
    </citation>
    <scope>NUCLEOTIDE SEQUENCE [LARGE SCALE GENOMIC DNA]</scope>
    <source>
        <strain evidence="8">WWJ-16</strain>
    </source>
</reference>
<evidence type="ECO:0000313" key="7">
    <source>
        <dbReference type="EMBL" id="RXR21907.1"/>
    </source>
</evidence>
<feature type="signal peptide" evidence="4">
    <location>
        <begin position="1"/>
        <end position="18"/>
    </location>
</feature>
<dbReference type="RefSeq" id="WP_129461881.1">
    <property type="nucleotide sequence ID" value="NZ_SBKN01000006.1"/>
</dbReference>
<dbReference type="InterPro" id="IPR055353">
    <property type="entry name" value="DUF7619"/>
</dbReference>
<evidence type="ECO:0000256" key="1">
    <source>
        <dbReference type="ARBA" id="ARBA00022614"/>
    </source>
</evidence>
<dbReference type="PANTHER" id="PTHR47566">
    <property type="match status" value="1"/>
</dbReference>
<dbReference type="Gene3D" id="3.80.10.10">
    <property type="entry name" value="Ribonuclease Inhibitor"/>
    <property type="match status" value="1"/>
</dbReference>
<evidence type="ECO:0000313" key="8">
    <source>
        <dbReference type="Proteomes" id="UP000289857"/>
    </source>
</evidence>
<dbReference type="InterPro" id="IPR052574">
    <property type="entry name" value="CDIRP"/>
</dbReference>
<accession>A0A4Q1K748</accession>
<dbReference type="PANTHER" id="PTHR47566:SF1">
    <property type="entry name" value="PROTEIN NUD1"/>
    <property type="match status" value="1"/>
</dbReference>
<feature type="domain" description="DUF7619" evidence="6">
    <location>
        <begin position="584"/>
        <end position="709"/>
    </location>
</feature>
<keyword evidence="2 4" id="KW-0732">Signal</keyword>
<dbReference type="SUPFAM" id="SSF52058">
    <property type="entry name" value="L domain-like"/>
    <property type="match status" value="1"/>
</dbReference>
<feature type="domain" description="Secretion system C-terminal sorting" evidence="5">
    <location>
        <begin position="729"/>
        <end position="796"/>
    </location>
</feature>
<dbReference type="NCBIfam" id="TIGR04183">
    <property type="entry name" value="Por_Secre_tail"/>
    <property type="match status" value="1"/>
</dbReference>
<dbReference type="EMBL" id="SBKN01000006">
    <property type="protein sequence ID" value="RXR21907.1"/>
    <property type="molecule type" value="Genomic_DNA"/>
</dbReference>
<evidence type="ECO:0000256" key="3">
    <source>
        <dbReference type="ARBA" id="ARBA00022737"/>
    </source>
</evidence>
<dbReference type="AlphaFoldDB" id="A0A4Q1K748"/>